<dbReference type="OrthoDB" id="9801549at2"/>
<dbReference type="PANTHER" id="PTHR43599">
    <property type="entry name" value="MULTIFUNCTIONAL PROTEIN ADE2"/>
    <property type="match status" value="1"/>
</dbReference>
<comment type="similarity">
    <text evidence="2 8">Belongs to the SAICAR synthetase family.</text>
</comment>
<keyword evidence="4 8" id="KW-0547">Nucleotide-binding</keyword>
<organism evidence="10 11">
    <name type="scientific">Suttonella ornithocola</name>
    <dbReference type="NCBI Taxonomy" id="279832"/>
    <lineage>
        <taxon>Bacteria</taxon>
        <taxon>Pseudomonadati</taxon>
        <taxon>Pseudomonadota</taxon>
        <taxon>Gammaproteobacteria</taxon>
        <taxon>Cardiobacteriales</taxon>
        <taxon>Cardiobacteriaceae</taxon>
        <taxon>Suttonella</taxon>
    </lineage>
</organism>
<dbReference type="PROSITE" id="PS01057">
    <property type="entry name" value="SAICAR_SYNTHETASE_1"/>
    <property type="match status" value="1"/>
</dbReference>
<dbReference type="InterPro" id="IPR001636">
    <property type="entry name" value="SAICAR_synth"/>
</dbReference>
<dbReference type="Pfam" id="PF01259">
    <property type="entry name" value="SAICAR_synt"/>
    <property type="match status" value="1"/>
</dbReference>
<evidence type="ECO:0000256" key="4">
    <source>
        <dbReference type="ARBA" id="ARBA00022741"/>
    </source>
</evidence>
<dbReference type="PROSITE" id="PS01058">
    <property type="entry name" value="SAICAR_SYNTHETASE_2"/>
    <property type="match status" value="1"/>
</dbReference>
<dbReference type="GO" id="GO:0005524">
    <property type="term" value="F:ATP binding"/>
    <property type="evidence" value="ECO:0007669"/>
    <property type="project" value="UniProtKB-KW"/>
</dbReference>
<evidence type="ECO:0000256" key="1">
    <source>
        <dbReference type="ARBA" id="ARBA00004672"/>
    </source>
</evidence>
<name>A0A380MXU9_9GAMM</name>
<evidence type="ECO:0000256" key="2">
    <source>
        <dbReference type="ARBA" id="ARBA00010190"/>
    </source>
</evidence>
<keyword evidence="5 8" id="KW-0658">Purine biosynthesis</keyword>
<dbReference type="SUPFAM" id="SSF56104">
    <property type="entry name" value="SAICAR synthase-like"/>
    <property type="match status" value="1"/>
</dbReference>
<evidence type="ECO:0000313" key="10">
    <source>
        <dbReference type="EMBL" id="SUO96866.1"/>
    </source>
</evidence>
<dbReference type="NCBIfam" id="TIGR00081">
    <property type="entry name" value="purC"/>
    <property type="match status" value="1"/>
</dbReference>
<dbReference type="GO" id="GO:0006189">
    <property type="term" value="P:'de novo' IMP biosynthetic process"/>
    <property type="evidence" value="ECO:0007669"/>
    <property type="project" value="UniProtKB-UniRule"/>
</dbReference>
<proteinExistence type="inferred from homology"/>
<reference evidence="10 11" key="1">
    <citation type="submission" date="2018-06" db="EMBL/GenBank/DDBJ databases">
        <authorList>
            <consortium name="Pathogen Informatics"/>
            <person name="Doyle S."/>
        </authorList>
    </citation>
    <scope>NUCLEOTIDE SEQUENCE [LARGE SCALE GENOMIC DNA]</scope>
    <source>
        <strain evidence="10 11">NCTC13337</strain>
    </source>
</reference>
<dbReference type="EC" id="6.3.2.6" evidence="8"/>
<feature type="domain" description="SAICAR synthetase/ADE2 N-terminal" evidence="9">
    <location>
        <begin position="6"/>
        <end position="232"/>
    </location>
</feature>
<dbReference type="GO" id="GO:0004639">
    <property type="term" value="F:phosphoribosylaminoimidazolesuccinocarboxamide synthase activity"/>
    <property type="evidence" value="ECO:0007669"/>
    <property type="project" value="UniProtKB-UniRule"/>
</dbReference>
<comment type="catalytic activity">
    <reaction evidence="7 8">
        <text>5-amino-1-(5-phospho-D-ribosyl)imidazole-4-carboxylate + L-aspartate + ATP = (2S)-2-[5-amino-1-(5-phospho-beta-D-ribosyl)imidazole-4-carboxamido]succinate + ADP + phosphate + 2 H(+)</text>
        <dbReference type="Rhea" id="RHEA:22628"/>
        <dbReference type="ChEBI" id="CHEBI:15378"/>
        <dbReference type="ChEBI" id="CHEBI:29991"/>
        <dbReference type="ChEBI" id="CHEBI:30616"/>
        <dbReference type="ChEBI" id="CHEBI:43474"/>
        <dbReference type="ChEBI" id="CHEBI:58443"/>
        <dbReference type="ChEBI" id="CHEBI:77657"/>
        <dbReference type="ChEBI" id="CHEBI:456216"/>
        <dbReference type="EC" id="6.3.2.6"/>
    </reaction>
</comment>
<comment type="pathway">
    <text evidence="1 8">Purine metabolism; IMP biosynthesis via de novo pathway; 5-amino-1-(5-phospho-D-ribosyl)imidazole-4-carboxamide from 5-amino-1-(5-phospho-D-ribosyl)imidazole-4-carboxylate: step 1/2.</text>
</comment>
<protein>
    <recommendedName>
        <fullName evidence="8">Phosphoribosylaminoimidazole-succinocarboxamide synthase</fullName>
        <ecNumber evidence="8">6.3.2.6</ecNumber>
    </recommendedName>
    <alternativeName>
        <fullName evidence="8">SAICAR synthetase</fullName>
    </alternativeName>
</protein>
<dbReference type="CDD" id="cd01415">
    <property type="entry name" value="SAICAR_synt_PurC"/>
    <property type="match status" value="1"/>
</dbReference>
<dbReference type="EMBL" id="UHIC01000001">
    <property type="protein sequence ID" value="SUO96866.1"/>
    <property type="molecule type" value="Genomic_DNA"/>
</dbReference>
<dbReference type="UniPathway" id="UPA00074">
    <property type="reaction ID" value="UER00131"/>
</dbReference>
<evidence type="ECO:0000256" key="6">
    <source>
        <dbReference type="ARBA" id="ARBA00022840"/>
    </source>
</evidence>
<sequence length="242" mass="26738">MEKRDLLYSGKAKSVYTTDDADKVIIHYNDDATAGNGAKHAIIENKGVLNNQITTLIFEALKSAGVPTHHIQTLNDREQLCQKVTIIPLEVITRNTIAGSMAARLGIEEGTRPENVIYELCYKNDALGDPLINDDHAVALGIASYEELATIYDLTDAINETLDTLFSEIGIDLVDFKIEFGKTSSGEIILADEISPDTSRLWDSKSGEKLDKDRFRRDLGGLTNAYEVVLERLKAFSKRSSS</sequence>
<dbReference type="Proteomes" id="UP000254601">
    <property type="component" value="Unassembled WGS sequence"/>
</dbReference>
<keyword evidence="11" id="KW-1185">Reference proteome</keyword>
<evidence type="ECO:0000256" key="3">
    <source>
        <dbReference type="ARBA" id="ARBA00022598"/>
    </source>
</evidence>
<dbReference type="InterPro" id="IPR050089">
    <property type="entry name" value="SAICAR_synthetase"/>
</dbReference>
<dbReference type="FunFam" id="3.30.470.20:FF:000006">
    <property type="entry name" value="Phosphoribosylaminoimidazole-succinocarboxamide synthase"/>
    <property type="match status" value="1"/>
</dbReference>
<dbReference type="AlphaFoldDB" id="A0A380MXU9"/>
<dbReference type="InterPro" id="IPR018236">
    <property type="entry name" value="SAICAR_synthetase_CS"/>
</dbReference>
<evidence type="ECO:0000256" key="5">
    <source>
        <dbReference type="ARBA" id="ARBA00022755"/>
    </source>
</evidence>
<dbReference type="Gene3D" id="3.30.200.20">
    <property type="entry name" value="Phosphorylase Kinase, domain 1"/>
    <property type="match status" value="1"/>
</dbReference>
<evidence type="ECO:0000256" key="8">
    <source>
        <dbReference type="HAMAP-Rule" id="MF_00137"/>
    </source>
</evidence>
<evidence type="ECO:0000313" key="11">
    <source>
        <dbReference type="Proteomes" id="UP000254601"/>
    </source>
</evidence>
<dbReference type="HAMAP" id="MF_00137">
    <property type="entry name" value="SAICAR_synth"/>
    <property type="match status" value="1"/>
</dbReference>
<gene>
    <name evidence="8 10" type="primary">purC</name>
    <name evidence="10" type="ORF">NCTC13337_02056</name>
</gene>
<dbReference type="InterPro" id="IPR028923">
    <property type="entry name" value="SAICAR_synt/ADE2_N"/>
</dbReference>
<dbReference type="RefSeq" id="WP_072575898.1">
    <property type="nucleotide sequence ID" value="NZ_LWHB01000034.1"/>
</dbReference>
<dbReference type="InterPro" id="IPR033934">
    <property type="entry name" value="SAICAR_synt_PurC"/>
</dbReference>
<keyword evidence="6 8" id="KW-0067">ATP-binding</keyword>
<accession>A0A380MXU9</accession>
<keyword evidence="3 8" id="KW-0436">Ligase</keyword>
<dbReference type="GO" id="GO:0009236">
    <property type="term" value="P:cobalamin biosynthetic process"/>
    <property type="evidence" value="ECO:0007669"/>
    <property type="project" value="InterPro"/>
</dbReference>
<evidence type="ECO:0000256" key="7">
    <source>
        <dbReference type="ARBA" id="ARBA00048475"/>
    </source>
</evidence>
<dbReference type="PANTHER" id="PTHR43599:SF3">
    <property type="entry name" value="SI:DKEY-6E2.2"/>
    <property type="match status" value="1"/>
</dbReference>
<evidence type="ECO:0000259" key="9">
    <source>
        <dbReference type="Pfam" id="PF01259"/>
    </source>
</evidence>
<dbReference type="Gene3D" id="3.30.470.20">
    <property type="entry name" value="ATP-grasp fold, B domain"/>
    <property type="match status" value="1"/>
</dbReference>